<dbReference type="AlphaFoldDB" id="A0A103ZAU5"/>
<comment type="caution">
    <text evidence="1">The sequence shown here is derived from an EMBL/GenBank/DDBJ whole genome shotgun (WGS) entry which is preliminary data.</text>
</comment>
<protein>
    <submittedName>
        <fullName evidence="1">Uncharacterized protein</fullName>
    </submittedName>
</protein>
<sequence>MGHARIATAAPRRDLSMPVRVLEATERGTCGRQYDGVPHIMPRPGRIGEQAGILSAETSVGE</sequence>
<evidence type="ECO:0000313" key="2">
    <source>
        <dbReference type="Proteomes" id="UP000069001"/>
    </source>
</evidence>
<reference evidence="1 2" key="1">
    <citation type="submission" date="2015-11" db="EMBL/GenBank/DDBJ databases">
        <title>Expanding the genomic diversity of Burkholderia species for the development of highly accurate diagnostics.</title>
        <authorList>
            <person name="Sahl J."/>
            <person name="Keim P."/>
            <person name="Wagner D."/>
        </authorList>
    </citation>
    <scope>NUCLEOTIDE SEQUENCE [LARGE SCALE GENOMIC DNA]</scope>
    <source>
        <strain evidence="1 2">MSMB1302</strain>
    </source>
</reference>
<evidence type="ECO:0000313" key="1">
    <source>
        <dbReference type="EMBL" id="KVK76391.1"/>
    </source>
</evidence>
<name>A0A103ZAU5_BURCE</name>
<dbReference type="Proteomes" id="UP000069001">
    <property type="component" value="Unassembled WGS sequence"/>
</dbReference>
<gene>
    <name evidence="1" type="ORF">WS90_24645</name>
</gene>
<organism evidence="1 2">
    <name type="scientific">Burkholderia cepacia</name>
    <name type="common">Pseudomonas cepacia</name>
    <dbReference type="NCBI Taxonomy" id="292"/>
    <lineage>
        <taxon>Bacteria</taxon>
        <taxon>Pseudomonadati</taxon>
        <taxon>Pseudomonadota</taxon>
        <taxon>Betaproteobacteria</taxon>
        <taxon>Burkholderiales</taxon>
        <taxon>Burkholderiaceae</taxon>
        <taxon>Burkholderia</taxon>
        <taxon>Burkholderia cepacia complex</taxon>
    </lineage>
</organism>
<dbReference type="EMBL" id="LOYH01000086">
    <property type="protein sequence ID" value="KVK76391.1"/>
    <property type="molecule type" value="Genomic_DNA"/>
</dbReference>
<accession>A0A103ZAU5</accession>
<proteinExistence type="predicted"/>